<accession>H0EW97</accession>
<feature type="compositionally biased region" description="Basic and acidic residues" evidence="1">
    <location>
        <begin position="207"/>
        <end position="228"/>
    </location>
</feature>
<organism evidence="2 3">
    <name type="scientific">Glarea lozoyensis (strain ATCC 74030 / MF5533)</name>
    <dbReference type="NCBI Taxonomy" id="1104152"/>
    <lineage>
        <taxon>Eukaryota</taxon>
        <taxon>Fungi</taxon>
        <taxon>Dikarya</taxon>
        <taxon>Ascomycota</taxon>
        <taxon>Pezizomycotina</taxon>
        <taxon>Leotiomycetes</taxon>
        <taxon>Helotiales</taxon>
        <taxon>Helotiaceae</taxon>
        <taxon>Glarea</taxon>
    </lineage>
</organism>
<feature type="region of interest" description="Disordered" evidence="1">
    <location>
        <begin position="207"/>
        <end position="230"/>
    </location>
</feature>
<name>H0EW97_GLAL7</name>
<feature type="compositionally biased region" description="Low complexity" evidence="1">
    <location>
        <begin position="91"/>
        <end position="119"/>
    </location>
</feature>
<comment type="caution">
    <text evidence="2">The sequence shown here is derived from an EMBL/GenBank/DDBJ whole genome shotgun (WGS) entry which is preliminary data.</text>
</comment>
<proteinExistence type="predicted"/>
<feature type="compositionally biased region" description="Polar residues" evidence="1">
    <location>
        <begin position="122"/>
        <end position="143"/>
    </location>
</feature>
<reference evidence="2 3" key="1">
    <citation type="journal article" date="2012" name="Eukaryot. Cell">
        <title>Genome sequence of the fungus Glarea lozoyensis: the first genome sequence of a species from the Helotiaceae family.</title>
        <authorList>
            <person name="Youssar L."/>
            <person name="Gruening B.A."/>
            <person name="Erxleben A."/>
            <person name="Guenther S."/>
            <person name="Huettel W."/>
        </authorList>
    </citation>
    <scope>NUCLEOTIDE SEQUENCE [LARGE SCALE GENOMIC DNA]</scope>
    <source>
        <strain evidence="3">ATCC 74030 / MF5533</strain>
    </source>
</reference>
<sequence length="385" mass="41558">MDEFAQSREDDDLFADEFEPLPEPTTTIEPPIETPKPAERGPARQAGPNEARGGYRNNRGQDARRARGGRGGGGVNQNGLAQSRYAPQNESRPAPAAAPVVTPAAESPAAVPEKSAAEPQEPTRQSPPATENTTPQIPTQPASTRILAVRGDRSATGGPAHKKLTEEELTAKLEKMAILNAEKSAKHRAQEADQAAFQHREKELAKERREKLVEEKKNKSQMEAERAKNRLRKIQAQGVREWDSEKVEDDIVDSRRARTSEYVRGGHGGVIRGRGGLAGSRYAEPDDVPEESHNYRGRGGFEIRGRGSRGGRGGGRGGNSGGPQPVPTQTDFPSLPTPTKPVESKKEATPNTSAASKALPLMEKLDGAWADEMATPVEEKKEISG</sequence>
<evidence type="ECO:0000313" key="2">
    <source>
        <dbReference type="EMBL" id="EHK97201.1"/>
    </source>
</evidence>
<gene>
    <name evidence="2" type="ORF">M7I_7060</name>
</gene>
<dbReference type="EMBL" id="AGUE01000204">
    <property type="protein sequence ID" value="EHK97201.1"/>
    <property type="molecule type" value="Genomic_DNA"/>
</dbReference>
<feature type="region of interest" description="Disordered" evidence="1">
    <location>
        <begin position="1"/>
        <end position="167"/>
    </location>
</feature>
<dbReference type="InParanoid" id="H0EW97"/>
<feature type="region of interest" description="Disordered" evidence="1">
    <location>
        <begin position="265"/>
        <end position="360"/>
    </location>
</feature>
<evidence type="ECO:0000256" key="1">
    <source>
        <dbReference type="SAM" id="MobiDB-lite"/>
    </source>
</evidence>
<evidence type="ECO:0000313" key="3">
    <source>
        <dbReference type="Proteomes" id="UP000005446"/>
    </source>
</evidence>
<keyword evidence="3" id="KW-1185">Reference proteome</keyword>
<dbReference type="OrthoDB" id="2402960at2759"/>
<dbReference type="Proteomes" id="UP000005446">
    <property type="component" value="Unassembled WGS sequence"/>
</dbReference>
<feature type="compositionally biased region" description="Gly residues" evidence="1">
    <location>
        <begin position="265"/>
        <end position="278"/>
    </location>
</feature>
<feature type="compositionally biased region" description="Basic and acidic residues" evidence="1">
    <location>
        <begin position="290"/>
        <end position="305"/>
    </location>
</feature>
<dbReference type="HOGENOM" id="CLU_043406_0_0_1"/>
<feature type="compositionally biased region" description="Gly residues" evidence="1">
    <location>
        <begin position="306"/>
        <end position="321"/>
    </location>
</feature>
<protein>
    <submittedName>
        <fullName evidence="2">Uncharacterized protein</fullName>
    </submittedName>
</protein>
<dbReference type="AlphaFoldDB" id="H0EW97"/>
<feature type="compositionally biased region" description="Acidic residues" evidence="1">
    <location>
        <begin position="9"/>
        <end position="20"/>
    </location>
</feature>